<keyword evidence="4 9" id="KW-0378">Hydrolase</keyword>
<dbReference type="FunFam" id="3.40.1090.10:FF:000010">
    <property type="entry name" value="Lysophospholipase"/>
    <property type="match status" value="1"/>
</dbReference>
<keyword evidence="5 9" id="KW-0442">Lipid degradation</keyword>
<protein>
    <recommendedName>
        <fullName evidence="3 10">Lysophospholipase</fullName>
        <ecNumber evidence="3 10">3.1.1.5</ecNumber>
    </recommendedName>
</protein>
<keyword evidence="6 9" id="KW-0443">Lipid metabolism</keyword>
<evidence type="ECO:0000256" key="4">
    <source>
        <dbReference type="ARBA" id="ARBA00022801"/>
    </source>
</evidence>
<organism evidence="13 14">
    <name type="scientific">Penicillium malachiteum</name>
    <dbReference type="NCBI Taxonomy" id="1324776"/>
    <lineage>
        <taxon>Eukaryota</taxon>
        <taxon>Fungi</taxon>
        <taxon>Dikarya</taxon>
        <taxon>Ascomycota</taxon>
        <taxon>Pezizomycotina</taxon>
        <taxon>Eurotiomycetes</taxon>
        <taxon>Eurotiomycetidae</taxon>
        <taxon>Eurotiales</taxon>
        <taxon>Aspergillaceae</taxon>
        <taxon>Penicillium</taxon>
    </lineage>
</organism>
<gene>
    <name evidence="13" type="ORF">N7493_003273</name>
</gene>
<dbReference type="GO" id="GO:0005783">
    <property type="term" value="C:endoplasmic reticulum"/>
    <property type="evidence" value="ECO:0007669"/>
    <property type="project" value="TreeGrafter"/>
</dbReference>
<keyword evidence="7" id="KW-0325">Glycoprotein</keyword>
<keyword evidence="11" id="KW-1133">Transmembrane helix</keyword>
<keyword evidence="14" id="KW-1185">Reference proteome</keyword>
<evidence type="ECO:0000256" key="10">
    <source>
        <dbReference type="RuleBase" id="RU362103"/>
    </source>
</evidence>
<dbReference type="GO" id="GO:0004623">
    <property type="term" value="F:phospholipase A2 activity"/>
    <property type="evidence" value="ECO:0007669"/>
    <property type="project" value="TreeGrafter"/>
</dbReference>
<dbReference type="PANTHER" id="PTHR10728">
    <property type="entry name" value="CYTOSOLIC PHOSPHOLIPASE A2"/>
    <property type="match status" value="1"/>
</dbReference>
<dbReference type="EC" id="3.1.1.5" evidence="3 10"/>
<comment type="caution">
    <text evidence="13">The sequence shown here is derived from an EMBL/GenBank/DDBJ whole genome shotgun (WGS) entry which is preliminary data.</text>
</comment>
<dbReference type="EMBL" id="JAQJAN010000003">
    <property type="protein sequence ID" value="KAJ5734487.1"/>
    <property type="molecule type" value="Genomic_DNA"/>
</dbReference>
<keyword evidence="10" id="KW-0732">Signal</keyword>
<evidence type="ECO:0000256" key="9">
    <source>
        <dbReference type="PROSITE-ProRule" id="PRU00555"/>
    </source>
</evidence>
<evidence type="ECO:0000256" key="8">
    <source>
        <dbReference type="ARBA" id="ARBA00049531"/>
    </source>
</evidence>
<feature type="domain" description="PLA2c" evidence="12">
    <location>
        <begin position="54"/>
        <end position="603"/>
    </location>
</feature>
<evidence type="ECO:0000256" key="11">
    <source>
        <dbReference type="SAM" id="Phobius"/>
    </source>
</evidence>
<keyword evidence="11" id="KW-0472">Membrane</keyword>
<evidence type="ECO:0000313" key="13">
    <source>
        <dbReference type="EMBL" id="KAJ5734487.1"/>
    </source>
</evidence>
<evidence type="ECO:0000313" key="14">
    <source>
        <dbReference type="Proteomes" id="UP001215712"/>
    </source>
</evidence>
<comment type="similarity">
    <text evidence="2 10">Belongs to the lysophospholipase family.</text>
</comment>
<reference evidence="13" key="1">
    <citation type="journal article" date="2023" name="IMA Fungus">
        <title>Comparative genomic study of the Penicillium genus elucidates a diverse pangenome and 15 lateral gene transfer events.</title>
        <authorList>
            <person name="Petersen C."/>
            <person name="Sorensen T."/>
            <person name="Nielsen M.R."/>
            <person name="Sondergaard T.E."/>
            <person name="Sorensen J.L."/>
            <person name="Fitzpatrick D.A."/>
            <person name="Frisvad J.C."/>
            <person name="Nielsen K.L."/>
        </authorList>
    </citation>
    <scope>NUCLEOTIDE SEQUENCE</scope>
    <source>
        <strain evidence="13">IBT 17514</strain>
    </source>
</reference>
<dbReference type="PANTHER" id="PTHR10728:SF62">
    <property type="entry name" value="LYSOPHOSPHOLIPASE"/>
    <property type="match status" value="1"/>
</dbReference>
<keyword evidence="11" id="KW-0812">Transmembrane</keyword>
<evidence type="ECO:0000256" key="5">
    <source>
        <dbReference type="ARBA" id="ARBA00022963"/>
    </source>
</evidence>
<dbReference type="SMART" id="SM00022">
    <property type="entry name" value="PLAc"/>
    <property type="match status" value="1"/>
</dbReference>
<sequence>MKVSALIGAIGLAALPGAVAEQGKFERDSAQLAADVIRRALPNAPNGYTPTNVTCPSSQPSIRSAAKLSPNETSWLEIRRNKTLTPMKEFFNHVSVGGYDVGSYIDKHSSNISNIPNIAIAVSGGGYRAMLNGAGALKAYDSRVTNGTTTGHLGGLLQSSTYVAGLSGGSWLVGSIFINNFTSVADLQTYSAGEVWQLGNSVFEGPDTGGIQLLDSADYFKNLAEAVDDKKDAGFDVSITDVWGRALAFQMYNATEGGIDYTWSSIAQTQDFKDGNYPMPLVVTDSRYPGQVLASLNATIFEFNPWEFGSFDPTVYGFAPLEYLGSHFENGSVPSNGTCVRGYDNAGFVIGSSATLFNEAITELGSNSSTITAWAENILKDLFESIDSADKDIAEYNPNPFYGYNPESSPFANEETLDICDGGEDGENIPLHPLIQPSRAVDVIFAYDASADTDNNWPNGTSLVATYERSLNSSGIANGTAFPAIPDQNTFVNLGLNTRPTFFGCNSSNITGPAPIVVYLPNYPYTSQSNTSTYQMTYEDWQRDNIITNAYEVVTMGNGTRDGNFTACVGCAILSRSFERTGTDLPDICDQCFENYCWNGTTNATDPSTYAPADLMASSDASFTMMPTILSSVVAVSVALFALV</sequence>
<reference evidence="13" key="2">
    <citation type="submission" date="2023-01" db="EMBL/GenBank/DDBJ databases">
        <authorList>
            <person name="Petersen C."/>
        </authorList>
    </citation>
    <scope>NUCLEOTIDE SEQUENCE</scope>
    <source>
        <strain evidence="13">IBT 17514</strain>
    </source>
</reference>
<name>A0AAD6MZK2_9EURO</name>
<dbReference type="InterPro" id="IPR002642">
    <property type="entry name" value="LysoPLipase_cat_dom"/>
</dbReference>
<evidence type="ECO:0000256" key="6">
    <source>
        <dbReference type="ARBA" id="ARBA00023098"/>
    </source>
</evidence>
<dbReference type="Pfam" id="PF01735">
    <property type="entry name" value="PLA2_B"/>
    <property type="match status" value="1"/>
</dbReference>
<dbReference type="Gene3D" id="3.40.1090.10">
    <property type="entry name" value="Cytosolic phospholipase A2 catalytic domain"/>
    <property type="match status" value="1"/>
</dbReference>
<dbReference type="InterPro" id="IPR016035">
    <property type="entry name" value="Acyl_Trfase/lysoPLipase"/>
</dbReference>
<comment type="catalytic activity">
    <reaction evidence="8 10">
        <text>a 1-acyl-sn-glycero-3-phosphocholine + H2O = sn-glycerol 3-phosphocholine + a fatty acid + H(+)</text>
        <dbReference type="Rhea" id="RHEA:15177"/>
        <dbReference type="ChEBI" id="CHEBI:15377"/>
        <dbReference type="ChEBI" id="CHEBI:15378"/>
        <dbReference type="ChEBI" id="CHEBI:16870"/>
        <dbReference type="ChEBI" id="CHEBI:28868"/>
        <dbReference type="ChEBI" id="CHEBI:58168"/>
        <dbReference type="EC" id="3.1.1.5"/>
    </reaction>
</comment>
<evidence type="ECO:0000256" key="1">
    <source>
        <dbReference type="ARBA" id="ARBA00002169"/>
    </source>
</evidence>
<dbReference type="GO" id="GO:0046475">
    <property type="term" value="P:glycerophospholipid catabolic process"/>
    <property type="evidence" value="ECO:0007669"/>
    <property type="project" value="TreeGrafter"/>
</dbReference>
<dbReference type="Proteomes" id="UP001215712">
    <property type="component" value="Unassembled WGS sequence"/>
</dbReference>
<dbReference type="AlphaFoldDB" id="A0AAD6MZK2"/>
<dbReference type="PROSITE" id="PS51210">
    <property type="entry name" value="PLA2C"/>
    <property type="match status" value="1"/>
</dbReference>
<accession>A0AAD6MZK2</accession>
<feature type="transmembrane region" description="Helical" evidence="11">
    <location>
        <begin position="623"/>
        <end position="643"/>
    </location>
</feature>
<evidence type="ECO:0000259" key="12">
    <source>
        <dbReference type="PROSITE" id="PS51210"/>
    </source>
</evidence>
<dbReference type="GO" id="GO:0004622">
    <property type="term" value="F:phosphatidylcholine lysophospholipase activity"/>
    <property type="evidence" value="ECO:0007669"/>
    <property type="project" value="UniProtKB-EC"/>
</dbReference>
<evidence type="ECO:0000256" key="3">
    <source>
        <dbReference type="ARBA" id="ARBA00013274"/>
    </source>
</evidence>
<evidence type="ECO:0000256" key="2">
    <source>
        <dbReference type="ARBA" id="ARBA00008780"/>
    </source>
</evidence>
<evidence type="ECO:0000256" key="7">
    <source>
        <dbReference type="ARBA" id="ARBA00023180"/>
    </source>
</evidence>
<dbReference type="GO" id="GO:0005829">
    <property type="term" value="C:cytosol"/>
    <property type="evidence" value="ECO:0007669"/>
    <property type="project" value="TreeGrafter"/>
</dbReference>
<proteinExistence type="inferred from homology"/>
<dbReference type="SUPFAM" id="SSF52151">
    <property type="entry name" value="FabD/lysophospholipase-like"/>
    <property type="match status" value="1"/>
</dbReference>
<feature type="signal peptide" evidence="10">
    <location>
        <begin position="1"/>
        <end position="20"/>
    </location>
</feature>
<feature type="chain" id="PRO_5041779263" description="Lysophospholipase" evidence="10">
    <location>
        <begin position="21"/>
        <end position="644"/>
    </location>
</feature>
<comment type="function">
    <text evidence="1">Catalyzes the release of fatty acids from lysophospholipids.</text>
</comment>